<name>X1DNV2_9ZZZZ</name>
<evidence type="ECO:0000313" key="1">
    <source>
        <dbReference type="EMBL" id="GAH06669.1"/>
    </source>
</evidence>
<dbReference type="Gene3D" id="3.20.20.80">
    <property type="entry name" value="Glycosidases"/>
    <property type="match status" value="1"/>
</dbReference>
<reference evidence="1" key="1">
    <citation type="journal article" date="2014" name="Front. Microbiol.">
        <title>High frequency of phylogenetically diverse reductive dehalogenase-homologous genes in deep subseafloor sedimentary metagenomes.</title>
        <authorList>
            <person name="Kawai M."/>
            <person name="Futagami T."/>
            <person name="Toyoda A."/>
            <person name="Takaki Y."/>
            <person name="Nishi S."/>
            <person name="Hori S."/>
            <person name="Arai W."/>
            <person name="Tsubouchi T."/>
            <person name="Morono Y."/>
            <person name="Uchiyama I."/>
            <person name="Ito T."/>
            <person name="Fujiyama A."/>
            <person name="Inagaki F."/>
            <person name="Takami H."/>
        </authorList>
    </citation>
    <scope>NUCLEOTIDE SEQUENCE</scope>
    <source>
        <strain evidence="1">Expedition CK06-06</strain>
    </source>
</reference>
<gene>
    <name evidence="1" type="ORF">S01H4_62498</name>
</gene>
<dbReference type="EMBL" id="BART01037319">
    <property type="protein sequence ID" value="GAH06669.1"/>
    <property type="molecule type" value="Genomic_DNA"/>
</dbReference>
<comment type="caution">
    <text evidence="1">The sequence shown here is derived from an EMBL/GenBank/DDBJ whole genome shotgun (WGS) entry which is preliminary data.</text>
</comment>
<accession>X1DNV2</accession>
<feature type="non-terminal residue" evidence="1">
    <location>
        <position position="1"/>
    </location>
</feature>
<dbReference type="InterPro" id="IPR017853">
    <property type="entry name" value="GH"/>
</dbReference>
<dbReference type="AlphaFoldDB" id="X1DNV2"/>
<dbReference type="SUPFAM" id="SSF51445">
    <property type="entry name" value="(Trans)glycosidases"/>
    <property type="match status" value="1"/>
</dbReference>
<protein>
    <submittedName>
        <fullName evidence="1">Uncharacterized protein</fullName>
    </submittedName>
</protein>
<feature type="non-terminal residue" evidence="1">
    <location>
        <position position="155"/>
    </location>
</feature>
<organism evidence="1">
    <name type="scientific">marine sediment metagenome</name>
    <dbReference type="NCBI Taxonomy" id="412755"/>
    <lineage>
        <taxon>unclassified sequences</taxon>
        <taxon>metagenomes</taxon>
        <taxon>ecological metagenomes</taxon>
    </lineage>
</organism>
<sequence length="155" mass="18387">ESNDARVIVHWRYALIDTHYRQARVDPITKWGDWSDEYYIIYPDGVGIRDITLHSSQPMEPHEFQESIVIIGEGMTPEDVYDLEAVTFFNMKGESYTYSWEIASPKFFLGPNVSWYPFWMYRKGSPQHEYHVKHYGDPSEFGYKDLIPLFKAEKF</sequence>
<proteinExistence type="predicted"/>